<gene>
    <name evidence="1" type="ORF">SacglDRAFT_01570</name>
</gene>
<accession>I1D0L3</accession>
<dbReference type="EMBL" id="CM001484">
    <property type="protein sequence ID" value="EIE98487.1"/>
    <property type="molecule type" value="Genomic_DNA"/>
</dbReference>
<name>I1D0L3_9PSEU</name>
<sequence>MRTGRYTAEQLLNYTAVDLTSSGEEEAMRERDEFNFSVNIQLSEASINYVRRNLVSLSREQYERKVST</sequence>
<dbReference type="Proteomes" id="UP000005087">
    <property type="component" value="Chromosome"/>
</dbReference>
<proteinExistence type="predicted"/>
<keyword evidence="2" id="KW-1185">Reference proteome</keyword>
<reference evidence="2" key="2">
    <citation type="submission" date="2012-01" db="EMBL/GenBank/DDBJ databases">
        <title>Noncontiguous Finished sequence of chromosome of Saccharomonospora glauca K62.</title>
        <authorList>
            <consortium name="US DOE Joint Genome Institute"/>
            <person name="Lucas S."/>
            <person name="Han J."/>
            <person name="Lapidus A."/>
            <person name="Cheng J.-F."/>
            <person name="Goodwin L."/>
            <person name="Pitluck S."/>
            <person name="Peters L."/>
            <person name="Mikhailova N."/>
            <person name="Held B."/>
            <person name="Detter J.C."/>
            <person name="Han C."/>
            <person name="Tapia R."/>
            <person name="Land M."/>
            <person name="Hauser L."/>
            <person name="Kyrpides N."/>
            <person name="Ivanova N."/>
            <person name="Pagani I."/>
            <person name="Brambilla E.-M."/>
            <person name="Klenk H.-P."/>
            <person name="Woyke T."/>
        </authorList>
    </citation>
    <scope>NUCLEOTIDE SEQUENCE [LARGE SCALE GENOMIC DNA]</scope>
    <source>
        <strain evidence="2">K62</strain>
    </source>
</reference>
<dbReference type="HOGENOM" id="CLU_2791457_0_0_11"/>
<dbReference type="STRING" id="928724.SacglDRAFT_01570"/>
<dbReference type="AlphaFoldDB" id="I1D0L3"/>
<dbReference type="RefSeq" id="WP_005463223.1">
    <property type="nucleotide sequence ID" value="NZ_CM001484.1"/>
</dbReference>
<dbReference type="OrthoDB" id="5298546at2"/>
<evidence type="ECO:0000313" key="2">
    <source>
        <dbReference type="Proteomes" id="UP000005087"/>
    </source>
</evidence>
<organism evidence="1 2">
    <name type="scientific">Saccharomonospora glauca K62</name>
    <dbReference type="NCBI Taxonomy" id="928724"/>
    <lineage>
        <taxon>Bacteria</taxon>
        <taxon>Bacillati</taxon>
        <taxon>Actinomycetota</taxon>
        <taxon>Actinomycetes</taxon>
        <taxon>Pseudonocardiales</taxon>
        <taxon>Pseudonocardiaceae</taxon>
        <taxon>Saccharomonospora</taxon>
    </lineage>
</organism>
<evidence type="ECO:0000313" key="1">
    <source>
        <dbReference type="EMBL" id="EIE98487.1"/>
    </source>
</evidence>
<protein>
    <submittedName>
        <fullName evidence="1">Uncharacterized protein</fullName>
    </submittedName>
</protein>
<reference evidence="1 2" key="1">
    <citation type="submission" date="2011-09" db="EMBL/GenBank/DDBJ databases">
        <authorList>
            <consortium name="US DOE Joint Genome Institute (JGI-PGF)"/>
            <person name="Lucas S."/>
            <person name="Han J."/>
            <person name="Lapidus A."/>
            <person name="Cheng J.-F."/>
            <person name="Goodwin L."/>
            <person name="Pitluck S."/>
            <person name="Peters L."/>
            <person name="Land M.L."/>
            <person name="Hauser L."/>
            <person name="Brambilla E."/>
            <person name="Klenk H.-P."/>
            <person name="Woyke T.J."/>
        </authorList>
    </citation>
    <scope>NUCLEOTIDE SEQUENCE [LARGE SCALE GENOMIC DNA]</scope>
    <source>
        <strain evidence="1 2">K62</strain>
    </source>
</reference>